<name>A0A5P1EQ68_ASPOF</name>
<organism evidence="1 2">
    <name type="scientific">Asparagus officinalis</name>
    <name type="common">Garden asparagus</name>
    <dbReference type="NCBI Taxonomy" id="4686"/>
    <lineage>
        <taxon>Eukaryota</taxon>
        <taxon>Viridiplantae</taxon>
        <taxon>Streptophyta</taxon>
        <taxon>Embryophyta</taxon>
        <taxon>Tracheophyta</taxon>
        <taxon>Spermatophyta</taxon>
        <taxon>Magnoliopsida</taxon>
        <taxon>Liliopsida</taxon>
        <taxon>Asparagales</taxon>
        <taxon>Asparagaceae</taxon>
        <taxon>Asparagoideae</taxon>
        <taxon>Asparagus</taxon>
    </lineage>
</organism>
<gene>
    <name evidence="1" type="ORF">A4U43_C05F8260</name>
</gene>
<keyword evidence="2" id="KW-1185">Reference proteome</keyword>
<accession>A0A5P1EQ68</accession>
<dbReference type="Proteomes" id="UP000243459">
    <property type="component" value="Chromosome 5"/>
</dbReference>
<dbReference type="AlphaFoldDB" id="A0A5P1EQ68"/>
<dbReference type="Gramene" id="ONK68165">
    <property type="protein sequence ID" value="ONK68165"/>
    <property type="gene ID" value="A4U43_C05F8260"/>
</dbReference>
<protein>
    <submittedName>
        <fullName evidence="1">Uncharacterized protein</fullName>
    </submittedName>
</protein>
<evidence type="ECO:0000313" key="1">
    <source>
        <dbReference type="EMBL" id="ONK68165.1"/>
    </source>
</evidence>
<dbReference type="EMBL" id="CM007385">
    <property type="protein sequence ID" value="ONK68165.1"/>
    <property type="molecule type" value="Genomic_DNA"/>
</dbReference>
<sequence length="102" mass="11869">MGRERVSGHEKDLILGEWGFDFGGMGRERNKSKQIKNNIRDTKDEFGGEGEEIDWRLDLELTARSRSSGDPEEVKVEKERRLELELTARGDQRQARTTYELE</sequence>
<proteinExistence type="predicted"/>
<reference evidence="2" key="1">
    <citation type="journal article" date="2017" name="Nat. Commun.">
        <title>The asparagus genome sheds light on the origin and evolution of a young Y chromosome.</title>
        <authorList>
            <person name="Harkess A."/>
            <person name="Zhou J."/>
            <person name="Xu C."/>
            <person name="Bowers J.E."/>
            <person name="Van der Hulst R."/>
            <person name="Ayyampalayam S."/>
            <person name="Mercati F."/>
            <person name="Riccardi P."/>
            <person name="McKain M.R."/>
            <person name="Kakrana A."/>
            <person name="Tang H."/>
            <person name="Ray J."/>
            <person name="Groenendijk J."/>
            <person name="Arikit S."/>
            <person name="Mathioni S.M."/>
            <person name="Nakano M."/>
            <person name="Shan H."/>
            <person name="Telgmann-Rauber A."/>
            <person name="Kanno A."/>
            <person name="Yue Z."/>
            <person name="Chen H."/>
            <person name="Li W."/>
            <person name="Chen Y."/>
            <person name="Xu X."/>
            <person name="Zhang Y."/>
            <person name="Luo S."/>
            <person name="Chen H."/>
            <person name="Gao J."/>
            <person name="Mao Z."/>
            <person name="Pires J.C."/>
            <person name="Luo M."/>
            <person name="Kudrna D."/>
            <person name="Wing R.A."/>
            <person name="Meyers B.C."/>
            <person name="Yi K."/>
            <person name="Kong H."/>
            <person name="Lavrijsen P."/>
            <person name="Sunseri F."/>
            <person name="Falavigna A."/>
            <person name="Ye Y."/>
            <person name="Leebens-Mack J.H."/>
            <person name="Chen G."/>
        </authorList>
    </citation>
    <scope>NUCLEOTIDE SEQUENCE [LARGE SCALE GENOMIC DNA]</scope>
    <source>
        <strain evidence="2">cv. DH0086</strain>
    </source>
</reference>
<evidence type="ECO:0000313" key="2">
    <source>
        <dbReference type="Proteomes" id="UP000243459"/>
    </source>
</evidence>